<sequence>MAIATTAQILEELESIDLKALLDRMEEYVRNRFYDKTDQNKNGLQFEDFCQEVLRKACDGTRKWKMNKSSFENFVFGTLRSDLSYFFKKGGVRPDDEDEDVDFEDKNQQESYITDIFYNENIELGVNDMNYDRIDDSTIINQWITSLQEQGADEAEIEIFECWTAGIITPKDVADYCGKSVEETNNIYKRLRRKKIKLNTQWISLKKQ</sequence>
<accession>A0A5C6YYQ4</accession>
<dbReference type="EMBL" id="VORT01000007">
    <property type="protein sequence ID" value="TXD72749.1"/>
    <property type="molecule type" value="Genomic_DNA"/>
</dbReference>
<protein>
    <submittedName>
        <fullName evidence="1">Uncharacterized protein</fullName>
    </submittedName>
</protein>
<dbReference type="AlphaFoldDB" id="A0A5C6YYQ4"/>
<gene>
    <name evidence="1" type="ORF">ESU54_11040</name>
</gene>
<comment type="caution">
    <text evidence="1">The sequence shown here is derived from an EMBL/GenBank/DDBJ whole genome shotgun (WGS) entry which is preliminary data.</text>
</comment>
<dbReference type="RefSeq" id="WP_111845948.1">
    <property type="nucleotide sequence ID" value="NZ_UEGI01000031.1"/>
</dbReference>
<reference evidence="1 2" key="1">
    <citation type="submission" date="2019-08" db="EMBL/GenBank/DDBJ databases">
        <title>Genome of Aequorivita antarctica SW49 (type strain).</title>
        <authorList>
            <person name="Bowman J.P."/>
        </authorList>
    </citation>
    <scope>NUCLEOTIDE SEQUENCE [LARGE SCALE GENOMIC DNA]</scope>
    <source>
        <strain evidence="1 2">SW49</strain>
    </source>
</reference>
<evidence type="ECO:0000313" key="2">
    <source>
        <dbReference type="Proteomes" id="UP000321497"/>
    </source>
</evidence>
<evidence type="ECO:0000313" key="1">
    <source>
        <dbReference type="EMBL" id="TXD72749.1"/>
    </source>
</evidence>
<dbReference type="Proteomes" id="UP000321497">
    <property type="component" value="Unassembled WGS sequence"/>
</dbReference>
<keyword evidence="2" id="KW-1185">Reference proteome</keyword>
<dbReference type="OrthoDB" id="1447429at2"/>
<name>A0A5C6YYQ4_9FLAO</name>
<proteinExistence type="predicted"/>
<organism evidence="1 2">
    <name type="scientific">Aequorivita antarctica</name>
    <dbReference type="NCBI Taxonomy" id="153266"/>
    <lineage>
        <taxon>Bacteria</taxon>
        <taxon>Pseudomonadati</taxon>
        <taxon>Bacteroidota</taxon>
        <taxon>Flavobacteriia</taxon>
        <taxon>Flavobacteriales</taxon>
        <taxon>Flavobacteriaceae</taxon>
        <taxon>Aequorivita</taxon>
    </lineage>
</organism>